<keyword evidence="1" id="KW-0812">Transmembrane</keyword>
<evidence type="ECO:0000313" key="3">
    <source>
        <dbReference type="Proteomes" id="UP000290909"/>
    </source>
</evidence>
<accession>A0A449BJZ6</accession>
<keyword evidence="1" id="KW-0472">Membrane</keyword>
<keyword evidence="3" id="KW-1185">Reference proteome</keyword>
<proteinExistence type="predicted"/>
<feature type="transmembrane region" description="Helical" evidence="1">
    <location>
        <begin position="39"/>
        <end position="57"/>
    </location>
</feature>
<dbReference type="Proteomes" id="UP000290909">
    <property type="component" value="Chromosome"/>
</dbReference>
<sequence>MLPIILTEVPEVPAEEVVETTNKLVEFFTETLPEHMSLYWHWYLIGILVVTVVLLAVSKKDNKRKKYYRKGWY</sequence>
<evidence type="ECO:0000313" key="2">
    <source>
        <dbReference type="EMBL" id="VEU82768.1"/>
    </source>
</evidence>
<keyword evidence="1" id="KW-1133">Transmembrane helix</keyword>
<protein>
    <submittedName>
        <fullName evidence="2">Uncharacterized protein</fullName>
    </submittedName>
</protein>
<dbReference type="STRING" id="1408416.GCA_000702765_00230"/>
<evidence type="ECO:0000256" key="1">
    <source>
        <dbReference type="SAM" id="Phobius"/>
    </source>
</evidence>
<gene>
    <name evidence="2" type="ORF">NCTC10172_00791</name>
</gene>
<organism evidence="2 3">
    <name type="scientific">Acholeplasma hippikon</name>
    <dbReference type="NCBI Taxonomy" id="264636"/>
    <lineage>
        <taxon>Bacteria</taxon>
        <taxon>Bacillati</taxon>
        <taxon>Mycoplasmatota</taxon>
        <taxon>Mollicutes</taxon>
        <taxon>Acholeplasmatales</taxon>
        <taxon>Acholeplasmataceae</taxon>
        <taxon>Acholeplasma</taxon>
    </lineage>
</organism>
<dbReference type="KEGG" id="ahk:NCTC10172_00791"/>
<dbReference type="EMBL" id="LR215050">
    <property type="protein sequence ID" value="VEU82768.1"/>
    <property type="molecule type" value="Genomic_DNA"/>
</dbReference>
<reference evidence="2 3" key="1">
    <citation type="submission" date="2019-01" db="EMBL/GenBank/DDBJ databases">
        <authorList>
            <consortium name="Pathogen Informatics"/>
        </authorList>
    </citation>
    <scope>NUCLEOTIDE SEQUENCE [LARGE SCALE GENOMIC DNA]</scope>
    <source>
        <strain evidence="2 3">NCTC10172</strain>
    </source>
</reference>
<dbReference type="AlphaFoldDB" id="A0A449BJZ6"/>
<name>A0A449BJZ6_9MOLU</name>